<dbReference type="InterPro" id="IPR027359">
    <property type="entry name" value="Volt_channel_dom_sf"/>
</dbReference>
<dbReference type="InterPro" id="IPR010920">
    <property type="entry name" value="LSM_dom_sf"/>
</dbReference>
<dbReference type="InterPro" id="IPR023408">
    <property type="entry name" value="MscS_beta-dom_sf"/>
</dbReference>
<dbReference type="SUPFAM" id="SSF81324">
    <property type="entry name" value="Voltage-gated potassium channels"/>
    <property type="match status" value="1"/>
</dbReference>
<feature type="transmembrane region" description="Helical" evidence="5">
    <location>
        <begin position="81"/>
        <end position="111"/>
    </location>
</feature>
<keyword evidence="5" id="KW-0407">Ion channel</keyword>
<keyword evidence="5" id="KW-1003">Cell membrane</keyword>
<feature type="domain" description="Ion transport" evidence="6">
    <location>
        <begin position="13"/>
        <end position="129"/>
    </location>
</feature>
<feature type="transmembrane region" description="Helical" evidence="5">
    <location>
        <begin position="236"/>
        <end position="268"/>
    </location>
</feature>
<comment type="caution">
    <text evidence="5">Lacks conserved residue(s) required for the propagation of feature annotation.</text>
</comment>
<feature type="transmembrane region" description="Helical" evidence="5">
    <location>
        <begin position="208"/>
        <end position="230"/>
    </location>
</feature>
<evidence type="ECO:0000256" key="5">
    <source>
        <dbReference type="RuleBase" id="RU369025"/>
    </source>
</evidence>
<protein>
    <recommendedName>
        <fullName evidence="5">Small-conductance mechanosensitive channel</fullName>
    </recommendedName>
</protein>
<feature type="domain" description="Mechanosensitive ion channel MscS" evidence="7">
    <location>
        <begin position="255"/>
        <end position="320"/>
    </location>
</feature>
<comment type="similarity">
    <text evidence="5">Belongs to the MscS (TC 1.A.23) family.</text>
</comment>
<dbReference type="EMBL" id="CP050468">
    <property type="protein sequence ID" value="UTZ28229.1"/>
    <property type="molecule type" value="Genomic_DNA"/>
</dbReference>
<sequence length="444" mass="50578">MLLKNTLKFMTHEVIVLTVIFINAVIMVSLETNPTLPKTIGTWILWVDFACVLYFALELVVKWSDLGTRGYFTDNWNKLDFLIVILSLPVLIEPFLSDGIGWLGDVAILRLARFLRLWRIIRYVYTSDTYKCLRVPVIILIVLTGTTMLIDGSKDLISDSYALIKQVLNVLLVLSLTFLIVRMLRVLFSTFFHRKLTKSPYNFDSSLVDFIALITIVLTSVNGIMIAISTSGHDPFALLAGLGIGGMAIAFAAQDAVANIIAGIMLLVQKPFRTGDWISISGKTGAVHHIGLRCTVLEEFGGEHLTFPNKVFMDNPVRNIDKRGFYLLSGSIRLHHQTKHFEINDVIDMVKKICAEHPELYDDCGVRFEGFGEACFPISFWMCVKEWSENEKLIYRDRWEKIRVVEQDFYIKLVEGVNEKEIMCAMPIREMLSEQQVTSMREKD</sequence>
<accession>A0AAE9N398</accession>
<reference evidence="8" key="1">
    <citation type="submission" date="2020-03" db="EMBL/GenBank/DDBJ databases">
        <title>Five strains of Vibrio campbellii isolated from Mariana Trench.</title>
        <authorList>
            <person name="Liang J."/>
            <person name="Zhang X.-H."/>
        </authorList>
    </citation>
    <scope>NUCLEOTIDE SEQUENCE</scope>
    <source>
        <strain evidence="8">LJC014</strain>
    </source>
</reference>
<dbReference type="GO" id="GO:0008381">
    <property type="term" value="F:mechanosensitive monoatomic ion channel activity"/>
    <property type="evidence" value="ECO:0007669"/>
    <property type="project" value="InterPro"/>
</dbReference>
<dbReference type="InterPro" id="IPR045275">
    <property type="entry name" value="MscS_archaea/bacteria_type"/>
</dbReference>
<feature type="transmembrane region" description="Helical" evidence="5">
    <location>
        <begin position="12"/>
        <end position="30"/>
    </location>
</feature>
<dbReference type="RefSeq" id="WP_038863607.1">
    <property type="nucleotide sequence ID" value="NZ_CP050468.1"/>
</dbReference>
<dbReference type="InterPro" id="IPR005821">
    <property type="entry name" value="Ion_trans_dom"/>
</dbReference>
<evidence type="ECO:0000256" key="4">
    <source>
        <dbReference type="ARBA" id="ARBA00023136"/>
    </source>
</evidence>
<keyword evidence="5" id="KW-0813">Transport</keyword>
<evidence type="ECO:0000259" key="7">
    <source>
        <dbReference type="Pfam" id="PF00924"/>
    </source>
</evidence>
<comment type="function">
    <text evidence="5">Mechanosensitive channel that participates in the regulation of osmotic pressure changes within the cell, opening in response to stretch forces in the membrane lipid bilayer, without the need for other proteins. Contributes to normal resistance to hypoosmotic shock. Forms an ion channel of 1.0 nanosiemens conductance with a slight preference for anions.</text>
</comment>
<dbReference type="GO" id="GO:0005886">
    <property type="term" value="C:plasma membrane"/>
    <property type="evidence" value="ECO:0007669"/>
    <property type="project" value="UniProtKB-SubCell"/>
</dbReference>
<dbReference type="InterPro" id="IPR006685">
    <property type="entry name" value="MscS_channel_2nd"/>
</dbReference>
<feature type="transmembrane region" description="Helical" evidence="5">
    <location>
        <begin position="132"/>
        <end position="150"/>
    </location>
</feature>
<dbReference type="PANTHER" id="PTHR30221:SF1">
    <property type="entry name" value="SMALL-CONDUCTANCE MECHANOSENSITIVE CHANNEL"/>
    <property type="match status" value="1"/>
</dbReference>
<evidence type="ECO:0000256" key="1">
    <source>
        <dbReference type="ARBA" id="ARBA00004141"/>
    </source>
</evidence>
<gene>
    <name evidence="8" type="ORF">HB761_16045</name>
</gene>
<keyword evidence="4 5" id="KW-0472">Membrane</keyword>
<proteinExistence type="inferred from homology"/>
<evidence type="ECO:0000313" key="9">
    <source>
        <dbReference type="Proteomes" id="UP001058687"/>
    </source>
</evidence>
<keyword evidence="2 5" id="KW-0812">Transmembrane</keyword>
<evidence type="ECO:0000313" key="8">
    <source>
        <dbReference type="EMBL" id="UTZ28229.1"/>
    </source>
</evidence>
<evidence type="ECO:0000256" key="3">
    <source>
        <dbReference type="ARBA" id="ARBA00022989"/>
    </source>
</evidence>
<organism evidence="8 9">
    <name type="scientific">Vibrio campbellii</name>
    <dbReference type="NCBI Taxonomy" id="680"/>
    <lineage>
        <taxon>Bacteria</taxon>
        <taxon>Pseudomonadati</taxon>
        <taxon>Pseudomonadota</taxon>
        <taxon>Gammaproteobacteria</taxon>
        <taxon>Vibrionales</taxon>
        <taxon>Vibrionaceae</taxon>
        <taxon>Vibrio</taxon>
    </lineage>
</organism>
<dbReference type="AlphaFoldDB" id="A0AAE9N398"/>
<feature type="transmembrane region" description="Helical" evidence="5">
    <location>
        <begin position="170"/>
        <end position="188"/>
    </location>
</feature>
<dbReference type="Proteomes" id="UP001058687">
    <property type="component" value="Chromosome 2"/>
</dbReference>
<comment type="subunit">
    <text evidence="5">Homoheptamer.</text>
</comment>
<dbReference type="Gene3D" id="1.20.120.350">
    <property type="entry name" value="Voltage-gated potassium channels. Chain C"/>
    <property type="match status" value="1"/>
</dbReference>
<dbReference type="SUPFAM" id="SSF50182">
    <property type="entry name" value="Sm-like ribonucleoproteins"/>
    <property type="match status" value="1"/>
</dbReference>
<dbReference type="Pfam" id="PF00924">
    <property type="entry name" value="MS_channel_2nd"/>
    <property type="match status" value="1"/>
</dbReference>
<evidence type="ECO:0000259" key="6">
    <source>
        <dbReference type="Pfam" id="PF00520"/>
    </source>
</evidence>
<feature type="transmembrane region" description="Helical" evidence="5">
    <location>
        <begin position="42"/>
        <end position="61"/>
    </location>
</feature>
<keyword evidence="3 5" id="KW-1133">Transmembrane helix</keyword>
<keyword evidence="5" id="KW-0997">Cell inner membrane</keyword>
<keyword evidence="5" id="KW-0406">Ion transport</keyword>
<dbReference type="Gene3D" id="2.30.30.60">
    <property type="match status" value="1"/>
</dbReference>
<evidence type="ECO:0000256" key="2">
    <source>
        <dbReference type="ARBA" id="ARBA00022692"/>
    </source>
</evidence>
<dbReference type="PANTHER" id="PTHR30221">
    <property type="entry name" value="SMALL-CONDUCTANCE MECHANOSENSITIVE CHANNEL"/>
    <property type="match status" value="1"/>
</dbReference>
<dbReference type="Gene3D" id="1.10.287.1260">
    <property type="match status" value="1"/>
</dbReference>
<dbReference type="Pfam" id="PF00520">
    <property type="entry name" value="Ion_trans"/>
    <property type="match status" value="1"/>
</dbReference>
<name>A0AAE9N398_9VIBR</name>
<comment type="subcellular location">
    <subcellularLocation>
        <location evidence="5">Cell inner membrane</location>
        <topology evidence="5">Multi-pass membrane protein</topology>
    </subcellularLocation>
    <subcellularLocation>
        <location evidence="1">Membrane</location>
        <topology evidence="1">Multi-pass membrane protein</topology>
    </subcellularLocation>
</comment>